<dbReference type="Proteomes" id="UP000195402">
    <property type="component" value="Unassembled WGS sequence"/>
</dbReference>
<feature type="region of interest" description="Disordered" evidence="1">
    <location>
        <begin position="1"/>
        <end position="21"/>
    </location>
</feature>
<evidence type="ECO:0000256" key="1">
    <source>
        <dbReference type="SAM" id="MobiDB-lite"/>
    </source>
</evidence>
<proteinExistence type="predicted"/>
<dbReference type="AlphaFoldDB" id="A0A200RAV5"/>
<feature type="compositionally biased region" description="Basic residues" evidence="1">
    <location>
        <begin position="1"/>
        <end position="17"/>
    </location>
</feature>
<reference evidence="2 3" key="1">
    <citation type="journal article" date="2017" name="Mol. Plant">
        <title>The Genome of Medicinal Plant Macleaya cordata Provides New Insights into Benzylisoquinoline Alkaloids Metabolism.</title>
        <authorList>
            <person name="Liu X."/>
            <person name="Liu Y."/>
            <person name="Huang P."/>
            <person name="Ma Y."/>
            <person name="Qing Z."/>
            <person name="Tang Q."/>
            <person name="Cao H."/>
            <person name="Cheng P."/>
            <person name="Zheng Y."/>
            <person name="Yuan Z."/>
            <person name="Zhou Y."/>
            <person name="Liu J."/>
            <person name="Tang Z."/>
            <person name="Zhuo Y."/>
            <person name="Zhang Y."/>
            <person name="Yu L."/>
            <person name="Huang J."/>
            <person name="Yang P."/>
            <person name="Peng Q."/>
            <person name="Zhang J."/>
            <person name="Jiang W."/>
            <person name="Zhang Z."/>
            <person name="Lin K."/>
            <person name="Ro D.K."/>
            <person name="Chen X."/>
            <person name="Xiong X."/>
            <person name="Shang Y."/>
            <person name="Huang S."/>
            <person name="Zeng J."/>
        </authorList>
    </citation>
    <scope>NUCLEOTIDE SEQUENCE [LARGE SCALE GENOMIC DNA]</scope>
    <source>
        <strain evidence="3">cv. BLH2017</strain>
        <tissue evidence="2">Root</tissue>
    </source>
</reference>
<dbReference type="EMBL" id="MVGT01000169">
    <property type="protein sequence ID" value="OVA19844.1"/>
    <property type="molecule type" value="Genomic_DNA"/>
</dbReference>
<gene>
    <name evidence="2" type="ORF">BVC80_1689g32</name>
</gene>
<keyword evidence="3" id="KW-1185">Reference proteome</keyword>
<protein>
    <submittedName>
        <fullName evidence="2">Uncharacterized protein</fullName>
    </submittedName>
</protein>
<evidence type="ECO:0000313" key="2">
    <source>
        <dbReference type="EMBL" id="OVA19844.1"/>
    </source>
</evidence>
<comment type="caution">
    <text evidence="2">The sequence shown here is derived from an EMBL/GenBank/DDBJ whole genome shotgun (WGS) entry which is preliminary data.</text>
</comment>
<evidence type="ECO:0000313" key="3">
    <source>
        <dbReference type="Proteomes" id="UP000195402"/>
    </source>
</evidence>
<organism evidence="2 3">
    <name type="scientific">Macleaya cordata</name>
    <name type="common">Five-seeded plume-poppy</name>
    <name type="synonym">Bocconia cordata</name>
    <dbReference type="NCBI Taxonomy" id="56857"/>
    <lineage>
        <taxon>Eukaryota</taxon>
        <taxon>Viridiplantae</taxon>
        <taxon>Streptophyta</taxon>
        <taxon>Embryophyta</taxon>
        <taxon>Tracheophyta</taxon>
        <taxon>Spermatophyta</taxon>
        <taxon>Magnoliopsida</taxon>
        <taxon>Ranunculales</taxon>
        <taxon>Papaveraceae</taxon>
        <taxon>Papaveroideae</taxon>
        <taxon>Macleaya</taxon>
    </lineage>
</organism>
<name>A0A200RAV5_MACCD</name>
<dbReference type="InParanoid" id="A0A200RAV5"/>
<accession>A0A200RAV5</accession>
<sequence>MVIGANRRRTKISHRRRRSDDDTEAAQYMLLPVSKVRKIQVPSVFGMMAGGVALMCLVLSV</sequence>